<protein>
    <submittedName>
        <fullName evidence="1">Uncharacterized protein</fullName>
    </submittedName>
</protein>
<dbReference type="RefSeq" id="WP_163960518.1">
    <property type="nucleotide sequence ID" value="NZ_JAAIVB010000010.1"/>
</dbReference>
<accession>A0A6B3SHA2</accession>
<dbReference type="Proteomes" id="UP000482155">
    <property type="component" value="Unassembled WGS sequence"/>
</dbReference>
<keyword evidence="2" id="KW-1185">Reference proteome</keyword>
<evidence type="ECO:0000313" key="1">
    <source>
        <dbReference type="EMBL" id="NEX60023.1"/>
    </source>
</evidence>
<proteinExistence type="predicted"/>
<reference evidence="1 2" key="1">
    <citation type="submission" date="2020-02" db="EMBL/GenBank/DDBJ databases">
        <authorList>
            <person name="Kim M.K."/>
        </authorList>
    </citation>
    <scope>NUCLEOTIDE SEQUENCE [LARGE SCALE GENOMIC DNA]</scope>
    <source>
        <strain evidence="1 2">17J57-3</strain>
    </source>
</reference>
<organism evidence="1 2">
    <name type="scientific">Noviherbaspirillum galbum</name>
    <dbReference type="NCBI Taxonomy" id="2709383"/>
    <lineage>
        <taxon>Bacteria</taxon>
        <taxon>Pseudomonadati</taxon>
        <taxon>Pseudomonadota</taxon>
        <taxon>Betaproteobacteria</taxon>
        <taxon>Burkholderiales</taxon>
        <taxon>Oxalobacteraceae</taxon>
        <taxon>Noviherbaspirillum</taxon>
    </lineage>
</organism>
<sequence>MFGWFKSKEASAFGETLADYYMKHLPVQGGKKGQYSAKKQEQVLDNLFAQAAEFKTRHKLNLFSKAALGNAFRWKLVQHQYESNQADALTKLLMHRL</sequence>
<evidence type="ECO:0000313" key="2">
    <source>
        <dbReference type="Proteomes" id="UP000482155"/>
    </source>
</evidence>
<gene>
    <name evidence="1" type="ORF">G3574_02930</name>
</gene>
<name>A0A6B3SHA2_9BURK</name>
<dbReference type="AlphaFoldDB" id="A0A6B3SHA2"/>
<comment type="caution">
    <text evidence="1">The sequence shown here is derived from an EMBL/GenBank/DDBJ whole genome shotgun (WGS) entry which is preliminary data.</text>
</comment>
<dbReference type="EMBL" id="JAAIVB010000010">
    <property type="protein sequence ID" value="NEX60023.1"/>
    <property type="molecule type" value="Genomic_DNA"/>
</dbReference>